<keyword evidence="1" id="KW-0812">Transmembrane</keyword>
<protein>
    <recommendedName>
        <fullName evidence="4">EamA domain-containing protein</fullName>
    </recommendedName>
</protein>
<comment type="caution">
    <text evidence="2">The sequence shown here is derived from an EMBL/GenBank/DDBJ whole genome shotgun (WGS) entry which is preliminary data.</text>
</comment>
<organism evidence="2 3">
    <name type="scientific">Candidatus Daviesbacteria bacterium RIFCSPLOWO2_02_FULL_41_8</name>
    <dbReference type="NCBI Taxonomy" id="1797798"/>
    <lineage>
        <taxon>Bacteria</taxon>
        <taxon>Candidatus Daviesiibacteriota</taxon>
    </lineage>
</organism>
<keyword evidence="1" id="KW-1133">Transmembrane helix</keyword>
<keyword evidence="1" id="KW-0472">Membrane</keyword>
<evidence type="ECO:0000313" key="3">
    <source>
        <dbReference type="Proteomes" id="UP000176578"/>
    </source>
</evidence>
<proteinExistence type="predicted"/>
<feature type="transmembrane region" description="Helical" evidence="1">
    <location>
        <begin position="273"/>
        <end position="295"/>
    </location>
</feature>
<feature type="transmembrane region" description="Helical" evidence="1">
    <location>
        <begin position="6"/>
        <end position="25"/>
    </location>
</feature>
<feature type="transmembrane region" description="Helical" evidence="1">
    <location>
        <begin position="174"/>
        <end position="195"/>
    </location>
</feature>
<dbReference type="AlphaFoldDB" id="A0A1F5NHV7"/>
<gene>
    <name evidence="2" type="ORF">A3J19_00800</name>
</gene>
<feature type="transmembrane region" description="Helical" evidence="1">
    <location>
        <begin position="115"/>
        <end position="133"/>
    </location>
</feature>
<sequence length="298" mass="32958">MNHLPFTLTAYLFNAFSVLASKFLLNKTIPDPLVYIFYISLISILAIFALPFTHIPSVAIFNLASLSTLLWTLGAYLMFKALKIGHVSRVVPVIGTLIPLILLITASGTNAIATIQAWAILILILGMVFLSLQNLLQRSLSKREIIYEVLSAGSFALSYIILRQAYLGADFFSVLVWSRLILLPLCFLMLIIPSLRRKIITSKGTQINFFSKTGFIFLGGQVSGALSEFLLLFSISLANPALVNSLQGSQYAFLFILAIILGKKYPQIFEEKYTLLTLIPKIIGIILITLGLYLLSTS</sequence>
<feature type="transmembrane region" description="Helical" evidence="1">
    <location>
        <begin position="241"/>
        <end position="261"/>
    </location>
</feature>
<reference evidence="2 3" key="1">
    <citation type="journal article" date="2016" name="Nat. Commun.">
        <title>Thousands of microbial genomes shed light on interconnected biogeochemical processes in an aquifer system.</title>
        <authorList>
            <person name="Anantharaman K."/>
            <person name="Brown C.T."/>
            <person name="Hug L.A."/>
            <person name="Sharon I."/>
            <person name="Castelle C.J."/>
            <person name="Probst A.J."/>
            <person name="Thomas B.C."/>
            <person name="Singh A."/>
            <person name="Wilkins M.J."/>
            <person name="Karaoz U."/>
            <person name="Brodie E.L."/>
            <person name="Williams K.H."/>
            <person name="Hubbard S.S."/>
            <person name="Banfield J.F."/>
        </authorList>
    </citation>
    <scope>NUCLEOTIDE SEQUENCE [LARGE SCALE GENOMIC DNA]</scope>
</reference>
<evidence type="ECO:0008006" key="4">
    <source>
        <dbReference type="Google" id="ProtNLM"/>
    </source>
</evidence>
<feature type="transmembrane region" description="Helical" evidence="1">
    <location>
        <begin position="58"/>
        <end position="78"/>
    </location>
</feature>
<evidence type="ECO:0000256" key="1">
    <source>
        <dbReference type="SAM" id="Phobius"/>
    </source>
</evidence>
<feature type="transmembrane region" description="Helical" evidence="1">
    <location>
        <begin position="215"/>
        <end position="235"/>
    </location>
</feature>
<dbReference type="Proteomes" id="UP000176578">
    <property type="component" value="Unassembled WGS sequence"/>
</dbReference>
<feature type="transmembrane region" description="Helical" evidence="1">
    <location>
        <begin position="32"/>
        <end position="52"/>
    </location>
</feature>
<feature type="transmembrane region" description="Helical" evidence="1">
    <location>
        <begin position="90"/>
        <end position="109"/>
    </location>
</feature>
<evidence type="ECO:0000313" key="2">
    <source>
        <dbReference type="EMBL" id="OGE77276.1"/>
    </source>
</evidence>
<dbReference type="EMBL" id="MFDZ01000058">
    <property type="protein sequence ID" value="OGE77276.1"/>
    <property type="molecule type" value="Genomic_DNA"/>
</dbReference>
<accession>A0A1F5NHV7</accession>
<feature type="transmembrane region" description="Helical" evidence="1">
    <location>
        <begin position="145"/>
        <end position="162"/>
    </location>
</feature>
<name>A0A1F5NHV7_9BACT</name>